<name>A0A9P6N212_9FUNG</name>
<evidence type="ECO:0000256" key="8">
    <source>
        <dbReference type="ARBA" id="ARBA00022884"/>
    </source>
</evidence>
<evidence type="ECO:0000259" key="15">
    <source>
        <dbReference type="PROSITE" id="PS50102"/>
    </source>
</evidence>
<organism evidence="17 18">
    <name type="scientific">Entomortierella chlamydospora</name>
    <dbReference type="NCBI Taxonomy" id="101097"/>
    <lineage>
        <taxon>Eukaryota</taxon>
        <taxon>Fungi</taxon>
        <taxon>Fungi incertae sedis</taxon>
        <taxon>Mucoromycota</taxon>
        <taxon>Mortierellomycotina</taxon>
        <taxon>Mortierellomycetes</taxon>
        <taxon>Mortierellales</taxon>
        <taxon>Mortierellaceae</taxon>
        <taxon>Entomortierella</taxon>
    </lineage>
</organism>
<dbReference type="InterPro" id="IPR000571">
    <property type="entry name" value="Znf_CCCH"/>
</dbReference>
<dbReference type="GO" id="GO:0071006">
    <property type="term" value="C:U2-type catalytic step 1 spliceosome"/>
    <property type="evidence" value="ECO:0007669"/>
    <property type="project" value="TreeGrafter"/>
</dbReference>
<evidence type="ECO:0000256" key="12">
    <source>
        <dbReference type="PROSITE-ProRule" id="PRU00176"/>
    </source>
</evidence>
<dbReference type="InterPro" id="IPR035979">
    <property type="entry name" value="RBD_domain_sf"/>
</dbReference>
<feature type="domain" description="C3H1-type" evidence="16">
    <location>
        <begin position="71"/>
        <end position="98"/>
    </location>
</feature>
<dbReference type="GO" id="GO:0017070">
    <property type="term" value="F:U6 snRNA binding"/>
    <property type="evidence" value="ECO:0007669"/>
    <property type="project" value="TreeGrafter"/>
</dbReference>
<dbReference type="GO" id="GO:0008270">
    <property type="term" value="F:zinc ion binding"/>
    <property type="evidence" value="ECO:0007669"/>
    <property type="project" value="UniProtKB-KW"/>
</dbReference>
<dbReference type="OrthoDB" id="10251848at2759"/>
<dbReference type="FunFam" id="3.30.70.330:FF:000502">
    <property type="entry name" value="Pre-mRNA-splicing factor cwc2, putative"/>
    <property type="match status" value="1"/>
</dbReference>
<keyword evidence="8 12" id="KW-0694">RNA-binding</keyword>
<dbReference type="CDD" id="cd12360">
    <property type="entry name" value="RRM_cwf2"/>
    <property type="match status" value="1"/>
</dbReference>
<keyword evidence="10" id="KW-0539">Nucleus</keyword>
<dbReference type="InterPro" id="IPR039171">
    <property type="entry name" value="Cwc2/Slt11"/>
</dbReference>
<keyword evidence="6 13" id="KW-0863">Zinc-finger</keyword>
<evidence type="ECO:0000256" key="9">
    <source>
        <dbReference type="ARBA" id="ARBA00023187"/>
    </source>
</evidence>
<evidence type="ECO:0000259" key="16">
    <source>
        <dbReference type="PROSITE" id="PS50103"/>
    </source>
</evidence>
<dbReference type="PANTHER" id="PTHR14089:SF2">
    <property type="entry name" value="PRE-MRNA-SPLICING FACTOR CWC2"/>
    <property type="match status" value="1"/>
</dbReference>
<dbReference type="GO" id="GO:0000974">
    <property type="term" value="C:Prp19 complex"/>
    <property type="evidence" value="ECO:0007669"/>
    <property type="project" value="TreeGrafter"/>
</dbReference>
<evidence type="ECO:0000256" key="2">
    <source>
        <dbReference type="ARBA" id="ARBA00008024"/>
    </source>
</evidence>
<evidence type="ECO:0000256" key="6">
    <source>
        <dbReference type="ARBA" id="ARBA00022771"/>
    </source>
</evidence>
<evidence type="ECO:0000256" key="11">
    <source>
        <dbReference type="ARBA" id="ARBA00023306"/>
    </source>
</evidence>
<feature type="zinc finger region" description="C3H1-type" evidence="13">
    <location>
        <begin position="71"/>
        <end position="98"/>
    </location>
</feature>
<evidence type="ECO:0000256" key="1">
    <source>
        <dbReference type="ARBA" id="ARBA00004123"/>
    </source>
</evidence>
<comment type="subcellular location">
    <subcellularLocation>
        <location evidence="1">Nucleus</location>
    </subcellularLocation>
</comment>
<protein>
    <submittedName>
        <fullName evidence="17">Pre-mRNA-splicing factor</fullName>
    </submittedName>
</protein>
<keyword evidence="3" id="KW-0507">mRNA processing</keyword>
<evidence type="ECO:0000256" key="3">
    <source>
        <dbReference type="ARBA" id="ARBA00022664"/>
    </source>
</evidence>
<keyword evidence="18" id="KW-1185">Reference proteome</keyword>
<evidence type="ECO:0000256" key="14">
    <source>
        <dbReference type="SAM" id="MobiDB-lite"/>
    </source>
</evidence>
<dbReference type="InterPro" id="IPR034181">
    <property type="entry name" value="Cwc2_RRM"/>
</dbReference>
<feature type="compositionally biased region" description="Polar residues" evidence="14">
    <location>
        <begin position="346"/>
        <end position="369"/>
    </location>
</feature>
<keyword evidence="11" id="KW-0131">Cell cycle</keyword>
<dbReference type="Pfam" id="PF16131">
    <property type="entry name" value="Torus"/>
    <property type="match status" value="1"/>
</dbReference>
<keyword evidence="9" id="KW-0508">mRNA splicing</keyword>
<feature type="region of interest" description="Disordered" evidence="14">
    <location>
        <begin position="1"/>
        <end position="32"/>
    </location>
</feature>
<feature type="region of interest" description="Disordered" evidence="14">
    <location>
        <begin position="343"/>
        <end position="376"/>
    </location>
</feature>
<dbReference type="SUPFAM" id="SSF90229">
    <property type="entry name" value="CCCH zinc finger"/>
    <property type="match status" value="1"/>
</dbReference>
<dbReference type="Pfam" id="PF00076">
    <property type="entry name" value="RRM_1"/>
    <property type="match status" value="1"/>
</dbReference>
<reference evidence="17" key="1">
    <citation type="journal article" date="2020" name="Fungal Divers.">
        <title>Resolving the Mortierellaceae phylogeny through synthesis of multi-gene phylogenetics and phylogenomics.</title>
        <authorList>
            <person name="Vandepol N."/>
            <person name="Liber J."/>
            <person name="Desiro A."/>
            <person name="Na H."/>
            <person name="Kennedy M."/>
            <person name="Barry K."/>
            <person name="Grigoriev I.V."/>
            <person name="Miller A.N."/>
            <person name="O'Donnell K."/>
            <person name="Stajich J.E."/>
            <person name="Bonito G."/>
        </authorList>
    </citation>
    <scope>NUCLEOTIDE SEQUENCE</scope>
    <source>
        <strain evidence="17">NRRL 2769</strain>
    </source>
</reference>
<evidence type="ECO:0000256" key="10">
    <source>
        <dbReference type="ARBA" id="ARBA00023242"/>
    </source>
</evidence>
<dbReference type="GO" id="GO:0008380">
    <property type="term" value="P:RNA splicing"/>
    <property type="evidence" value="ECO:0007669"/>
    <property type="project" value="UniProtKB-KW"/>
</dbReference>
<dbReference type="GO" id="GO:0071007">
    <property type="term" value="C:U2-type catalytic step 2 spliceosome"/>
    <property type="evidence" value="ECO:0007669"/>
    <property type="project" value="TreeGrafter"/>
</dbReference>
<evidence type="ECO:0000256" key="5">
    <source>
        <dbReference type="ARBA" id="ARBA00022728"/>
    </source>
</evidence>
<dbReference type="GO" id="GO:0006397">
    <property type="term" value="P:mRNA processing"/>
    <property type="evidence" value="ECO:0007669"/>
    <property type="project" value="UniProtKB-KW"/>
</dbReference>
<accession>A0A9P6N212</accession>
<dbReference type="EMBL" id="JAAAID010000188">
    <property type="protein sequence ID" value="KAG0020928.1"/>
    <property type="molecule type" value="Genomic_DNA"/>
</dbReference>
<dbReference type="InterPro" id="IPR000504">
    <property type="entry name" value="RRM_dom"/>
</dbReference>
<dbReference type="InterPro" id="IPR032297">
    <property type="entry name" value="Torus"/>
</dbReference>
<keyword evidence="7 13" id="KW-0862">Zinc</keyword>
<dbReference type="PROSITE" id="PS50103">
    <property type="entry name" value="ZF_C3H1"/>
    <property type="match status" value="1"/>
</dbReference>
<dbReference type="PANTHER" id="PTHR14089">
    <property type="entry name" value="PRE-MRNA-SPLICING FACTOR RBM22"/>
    <property type="match status" value="1"/>
</dbReference>
<dbReference type="Gene3D" id="3.30.70.330">
    <property type="match status" value="1"/>
</dbReference>
<keyword evidence="4 13" id="KW-0479">Metal-binding</keyword>
<dbReference type="InterPro" id="IPR012677">
    <property type="entry name" value="Nucleotide-bd_a/b_plait_sf"/>
</dbReference>
<evidence type="ECO:0000313" key="17">
    <source>
        <dbReference type="EMBL" id="KAG0020928.1"/>
    </source>
</evidence>
<feature type="domain" description="RRM" evidence="15">
    <location>
        <begin position="134"/>
        <end position="208"/>
    </location>
</feature>
<comment type="caution">
    <text evidence="17">The sequence shown here is derived from an EMBL/GenBank/DDBJ whole genome shotgun (WGS) entry which is preliminary data.</text>
</comment>
<gene>
    <name evidence="17" type="primary">CWC2</name>
    <name evidence="17" type="ORF">BGZ80_003344</name>
</gene>
<feature type="region of interest" description="Disordered" evidence="14">
    <location>
        <begin position="240"/>
        <end position="277"/>
    </location>
</feature>
<evidence type="ECO:0000256" key="7">
    <source>
        <dbReference type="ARBA" id="ARBA00022833"/>
    </source>
</evidence>
<sequence length="399" mass="43889">MSRPARRQIAKEKVLGPQASGPNKGGKPGQTYNIYYGNWSGGGNRSENSHEKAQYRCDPARDSGTTKGTYNPNAYFCAFFAKGCCPNGEDCSWLHRIPTRQDQVDAGLDVFGRERFDEHKDDRGGVGSIRSDSKTLYVGQIRPTPDIQTIVEKHFKLWGEIERIKVLKDKGVAFVTYQSRLNAEFAKVAMMNQALDHDETLNIRWATDDPNPGVQAMNKRKAVEMTRQAIESKLSEDYKRVEHLPGSEEAGDLESGKRFKQPTVVDAKDTSNETQEPVPTLYVGVDGQYYYDYGSYGYNYETQQYDPARLSNYSGYTNSGNTNQASAATVPSLQDRVKASLLPSAPSKTPLASQSISKPVTPSLSSAATLGTKESEVKPVVSALGALAAYESDSESDAD</sequence>
<dbReference type="PROSITE" id="PS50102">
    <property type="entry name" value="RRM"/>
    <property type="match status" value="1"/>
</dbReference>
<proteinExistence type="inferred from homology"/>
<keyword evidence="5" id="KW-0747">Spliceosome</keyword>
<dbReference type="AlphaFoldDB" id="A0A9P6N212"/>
<dbReference type="InterPro" id="IPR036855">
    <property type="entry name" value="Znf_CCCH_sf"/>
</dbReference>
<evidence type="ECO:0000256" key="13">
    <source>
        <dbReference type="PROSITE-ProRule" id="PRU00723"/>
    </source>
</evidence>
<evidence type="ECO:0000313" key="18">
    <source>
        <dbReference type="Proteomes" id="UP000703661"/>
    </source>
</evidence>
<dbReference type="GO" id="GO:0036002">
    <property type="term" value="F:pre-mRNA binding"/>
    <property type="evidence" value="ECO:0007669"/>
    <property type="project" value="TreeGrafter"/>
</dbReference>
<dbReference type="SUPFAM" id="SSF54928">
    <property type="entry name" value="RNA-binding domain, RBD"/>
    <property type="match status" value="1"/>
</dbReference>
<dbReference type="Proteomes" id="UP000703661">
    <property type="component" value="Unassembled WGS sequence"/>
</dbReference>
<comment type="similarity">
    <text evidence="2">Belongs to the RRM CWC2 family.</text>
</comment>
<dbReference type="SMART" id="SM00360">
    <property type="entry name" value="RRM"/>
    <property type="match status" value="1"/>
</dbReference>
<evidence type="ECO:0000256" key="4">
    <source>
        <dbReference type="ARBA" id="ARBA00022723"/>
    </source>
</evidence>